<dbReference type="EMBL" id="JAPRAT010000005">
    <property type="protein sequence ID" value="MCZ0702340.1"/>
    <property type="molecule type" value="Genomic_DNA"/>
</dbReference>
<dbReference type="SUPFAM" id="SSF57783">
    <property type="entry name" value="Zinc beta-ribbon"/>
    <property type="match status" value="1"/>
</dbReference>
<keyword evidence="2" id="KW-1185">Reference proteome</keyword>
<dbReference type="AlphaFoldDB" id="A0A9J6RAK4"/>
<name>A0A9J6RAK4_9BACI</name>
<comment type="caution">
    <text evidence="1">The sequence shown here is derived from an EMBL/GenBank/DDBJ whole genome shotgun (WGS) entry which is preliminary data.</text>
</comment>
<evidence type="ECO:0000313" key="2">
    <source>
        <dbReference type="Proteomes" id="UP001084197"/>
    </source>
</evidence>
<sequence>MMRCPNCKSNNIGKIANRHFYCWNCYIELKEDNEVLTMYEVDLDGTLMSLDDLFSEEERRLEG</sequence>
<gene>
    <name evidence="1" type="ORF">OWO01_03820</name>
</gene>
<proteinExistence type="predicted"/>
<evidence type="ECO:0008006" key="3">
    <source>
        <dbReference type="Google" id="ProtNLM"/>
    </source>
</evidence>
<organism evidence="1 2">
    <name type="scientific">Natronobacillus azotifigens</name>
    <dbReference type="NCBI Taxonomy" id="472978"/>
    <lineage>
        <taxon>Bacteria</taxon>
        <taxon>Bacillati</taxon>
        <taxon>Bacillota</taxon>
        <taxon>Bacilli</taxon>
        <taxon>Bacillales</taxon>
        <taxon>Bacillaceae</taxon>
        <taxon>Natronobacillus</taxon>
    </lineage>
</organism>
<reference evidence="1" key="1">
    <citation type="submission" date="2022-11" db="EMBL/GenBank/DDBJ databases">
        <title>WGS of Natronobacillus azotifigens 24KS-1, an anaerobic diazotrophic haloalkaliphile from soda-rich habitats.</title>
        <authorList>
            <person name="Sorokin D.Y."/>
            <person name="Merkel A.Y."/>
        </authorList>
    </citation>
    <scope>NUCLEOTIDE SEQUENCE</scope>
    <source>
        <strain evidence="1">24KS-1</strain>
    </source>
</reference>
<accession>A0A9J6RAK4</accession>
<dbReference type="Proteomes" id="UP001084197">
    <property type="component" value="Unassembled WGS sequence"/>
</dbReference>
<evidence type="ECO:0000313" key="1">
    <source>
        <dbReference type="EMBL" id="MCZ0702340.1"/>
    </source>
</evidence>
<protein>
    <recommendedName>
        <fullName evidence="3">Zn-ribbon containing protein</fullName>
    </recommendedName>
</protein>